<dbReference type="Gene3D" id="3.80.10.10">
    <property type="entry name" value="Ribonuclease Inhibitor"/>
    <property type="match status" value="1"/>
</dbReference>
<evidence type="ECO:0000256" key="5">
    <source>
        <dbReference type="ARBA" id="ARBA00022821"/>
    </source>
</evidence>
<evidence type="ECO:0000256" key="1">
    <source>
        <dbReference type="ARBA" id="ARBA00008894"/>
    </source>
</evidence>
<dbReference type="InterPro" id="IPR041118">
    <property type="entry name" value="Rx_N"/>
</dbReference>
<evidence type="ECO:0000256" key="6">
    <source>
        <dbReference type="ARBA" id="ARBA00022840"/>
    </source>
</evidence>
<dbReference type="Gene3D" id="1.10.8.430">
    <property type="entry name" value="Helical domain of apoptotic protease-activating factors"/>
    <property type="match status" value="1"/>
</dbReference>
<dbReference type="InterPro" id="IPR038005">
    <property type="entry name" value="RX-like_CC"/>
</dbReference>
<accession>A0A1D1YVR4</accession>
<evidence type="ECO:0000259" key="9">
    <source>
        <dbReference type="Pfam" id="PF23559"/>
    </source>
</evidence>
<keyword evidence="6" id="KW-0067">ATP-binding</keyword>
<dbReference type="GO" id="GO:0009626">
    <property type="term" value="P:plant-type hypersensitive response"/>
    <property type="evidence" value="ECO:0007669"/>
    <property type="project" value="UniProtKB-ARBA"/>
</dbReference>
<dbReference type="Gene3D" id="1.10.10.10">
    <property type="entry name" value="Winged helix-like DNA-binding domain superfamily/Winged helix DNA-binding domain"/>
    <property type="match status" value="1"/>
</dbReference>
<dbReference type="InterPro" id="IPR027417">
    <property type="entry name" value="P-loop_NTPase"/>
</dbReference>
<dbReference type="SUPFAM" id="SSF52058">
    <property type="entry name" value="L domain-like"/>
    <property type="match status" value="1"/>
</dbReference>
<dbReference type="Gene3D" id="1.20.5.4130">
    <property type="match status" value="1"/>
</dbReference>
<evidence type="ECO:0000256" key="3">
    <source>
        <dbReference type="ARBA" id="ARBA00022737"/>
    </source>
</evidence>
<dbReference type="InterPro" id="IPR042197">
    <property type="entry name" value="Apaf_helical"/>
</dbReference>
<evidence type="ECO:0000259" key="7">
    <source>
        <dbReference type="Pfam" id="PF00931"/>
    </source>
</evidence>
<dbReference type="GO" id="GO:0042742">
    <property type="term" value="P:defense response to bacterium"/>
    <property type="evidence" value="ECO:0007669"/>
    <property type="project" value="UniProtKB-ARBA"/>
</dbReference>
<evidence type="ECO:0000256" key="2">
    <source>
        <dbReference type="ARBA" id="ARBA00022614"/>
    </source>
</evidence>
<dbReference type="GO" id="GO:0002758">
    <property type="term" value="P:innate immune response-activating signaling pathway"/>
    <property type="evidence" value="ECO:0007669"/>
    <property type="project" value="UniProtKB-ARBA"/>
</dbReference>
<dbReference type="Pfam" id="PF00931">
    <property type="entry name" value="NB-ARC"/>
    <property type="match status" value="1"/>
</dbReference>
<dbReference type="InterPro" id="IPR056789">
    <property type="entry name" value="LRR_R13L1-DRL21"/>
</dbReference>
<dbReference type="InterPro" id="IPR058922">
    <property type="entry name" value="WHD_DRP"/>
</dbReference>
<dbReference type="EMBL" id="GDJX01009183">
    <property type="protein sequence ID" value="JAT58753.1"/>
    <property type="molecule type" value="Transcribed_RNA"/>
</dbReference>
<dbReference type="CDD" id="cd14798">
    <property type="entry name" value="RX-CC_like"/>
    <property type="match status" value="1"/>
</dbReference>
<evidence type="ECO:0000259" key="8">
    <source>
        <dbReference type="Pfam" id="PF18052"/>
    </source>
</evidence>
<dbReference type="GO" id="GO:0005524">
    <property type="term" value="F:ATP binding"/>
    <property type="evidence" value="ECO:0007669"/>
    <property type="project" value="UniProtKB-KW"/>
</dbReference>
<evidence type="ECO:0000256" key="4">
    <source>
        <dbReference type="ARBA" id="ARBA00022741"/>
    </source>
</evidence>
<keyword evidence="5" id="KW-0611">Plant defense</keyword>
<name>A0A1D1YVR4_9ARAE</name>
<dbReference type="PANTHER" id="PTHR36766:SF40">
    <property type="entry name" value="DISEASE RESISTANCE PROTEIN RGA3"/>
    <property type="match status" value="1"/>
</dbReference>
<feature type="domain" description="Disease resistance N-terminal" evidence="8">
    <location>
        <begin position="26"/>
        <end position="107"/>
    </location>
</feature>
<keyword evidence="3" id="KW-0677">Repeat</keyword>
<gene>
    <name evidence="11" type="primary">RGA2_20</name>
    <name evidence="11" type="ORF">g.124460</name>
</gene>
<keyword evidence="4" id="KW-0547">Nucleotide-binding</keyword>
<dbReference type="InterPro" id="IPR032675">
    <property type="entry name" value="LRR_dom_sf"/>
</dbReference>
<dbReference type="Pfam" id="PF23559">
    <property type="entry name" value="WHD_DRP"/>
    <property type="match status" value="1"/>
</dbReference>
<feature type="domain" description="NB-ARC" evidence="7">
    <location>
        <begin position="234"/>
        <end position="390"/>
    </location>
</feature>
<dbReference type="Gene3D" id="3.40.50.300">
    <property type="entry name" value="P-loop containing nucleotide triphosphate hydrolases"/>
    <property type="match status" value="1"/>
</dbReference>
<dbReference type="InterPro" id="IPR002182">
    <property type="entry name" value="NB-ARC"/>
</dbReference>
<dbReference type="AlphaFoldDB" id="A0A1D1YVR4"/>
<reference evidence="11" key="1">
    <citation type="submission" date="2015-07" db="EMBL/GenBank/DDBJ databases">
        <title>Transcriptome Assembly of Anthurium amnicola.</title>
        <authorList>
            <person name="Suzuki J."/>
        </authorList>
    </citation>
    <scope>NUCLEOTIDE SEQUENCE</scope>
</reference>
<dbReference type="PRINTS" id="PR00364">
    <property type="entry name" value="DISEASERSIST"/>
</dbReference>
<feature type="domain" description="R13L1/DRL21-like LRR repeat region" evidence="10">
    <location>
        <begin position="726"/>
        <end position="889"/>
    </location>
</feature>
<comment type="similarity">
    <text evidence="1">Belongs to the disease resistance NB-LRR family.</text>
</comment>
<dbReference type="InterPro" id="IPR036388">
    <property type="entry name" value="WH-like_DNA-bd_sf"/>
</dbReference>
<dbReference type="PANTHER" id="PTHR36766">
    <property type="entry name" value="PLANT BROAD-SPECTRUM MILDEW RESISTANCE PROTEIN RPW8"/>
    <property type="match status" value="1"/>
</dbReference>
<dbReference type="GO" id="GO:0043531">
    <property type="term" value="F:ADP binding"/>
    <property type="evidence" value="ECO:0007669"/>
    <property type="project" value="InterPro"/>
</dbReference>
<protein>
    <submittedName>
        <fullName evidence="11">Disease resistance protein RGA2</fullName>
    </submittedName>
</protein>
<feature type="domain" description="Disease resistance protein winged helix" evidence="9">
    <location>
        <begin position="475"/>
        <end position="547"/>
    </location>
</feature>
<sequence length="1025" mass="116389">METAIAAAAAGAAVGAVVSSFLKPWADQAASLAQTEIARLWGVKEDLERLSHKLRLNQSVLEDAEQKQFSDKHVSVWLEQFKDAAYDAEDVLDVLATEDAIRSKRTEEVAIRSKTTGEEKGRPMRQVSGFQLLCCLAGSSSSASKPKVNREIAQKIGEIDRKLEYLKKERENLGLRNLGKEGQIEIVMGRETSSANEENLFGRKEEKEAIIKELIPSGDEPEGTSTQRACGGRVSLVPIVGMGGIGKTTLAQMVFNDQRVQRHFPLKKWICVSDNFDPSRLIAEIVEDGQGQSTIEDLQKLTLEQLQMKLRDTLKNKEFLVVLDDVWCEDQITWRQLWAPLNQEGDGGKVIVTTRSQRVVKAVYPMTPKTLMQLSDEHCWSIFERRAFVNGDSDSYPSLKEIGWQIVKKLKGIPLAAKLVAGFLGKILEEDIWRSILESNIWPLPEGETDILPILRLSYHHLPAHLKRCFAYCAIFPKDYKLDVSKLVRLWMAQGFIQSQGNRRMEDLGNLYFKDLLQRSFYQYHEPVEAYHEAGYYVMHDLIHDLAESVSKDECLRIGEENKPDMMPEKVRHVSLSEMDQVHFAKFERSRTFLNLPAFTWEYQGGESLRLPDTSTLGVPKSVRVLILGKVDVNELPPSIGNLVHLRYLQVHGVKRLPQSLCKLHNLQTLILDFDTELPEDMSRLVNLRHLAAGPEKVASISGVSRLTCLQELKMFSVGRKEGHRIRELQNLRQIRGGLCVVNLENVDSKEQAMQVNLKAKVHLCELALVWNVVELKTISTCITKHTWKQFGYEEEPSTAHDLRRLARGVRVGNDKLDEEVLDRLDLPPNLTRLWIVGNCGVRLPGWMQKQTPPFSHVTHLRLYSCLNWDNLPPLGHLCHLKVLELFRMHKVKRVGLEFYGGEDVMGSTPVFPSLEVLEFNDMPEWEEWVDVPGHRVFPSLRQLVVHDGPKLSKLPPFLIAQCGNLACLDISWCPQVHSMPDKGLPSSLVKLHIQNCPTLEQRCRHGGQEWDKIAHVRDILIHPA</sequence>
<dbReference type="FunFam" id="1.10.10.10:FF:000322">
    <property type="entry name" value="Probable disease resistance protein At1g63360"/>
    <property type="match status" value="1"/>
</dbReference>
<evidence type="ECO:0000259" key="10">
    <source>
        <dbReference type="Pfam" id="PF25019"/>
    </source>
</evidence>
<proteinExistence type="inferred from homology"/>
<evidence type="ECO:0000313" key="11">
    <source>
        <dbReference type="EMBL" id="JAT58753.1"/>
    </source>
</evidence>
<dbReference type="FunFam" id="3.40.50.300:FF:001091">
    <property type="entry name" value="Probable disease resistance protein At1g61300"/>
    <property type="match status" value="1"/>
</dbReference>
<dbReference type="Pfam" id="PF18052">
    <property type="entry name" value="Rx_N"/>
    <property type="match status" value="1"/>
</dbReference>
<dbReference type="SUPFAM" id="SSF52540">
    <property type="entry name" value="P-loop containing nucleoside triphosphate hydrolases"/>
    <property type="match status" value="1"/>
</dbReference>
<organism evidence="11">
    <name type="scientific">Anthurium amnicola</name>
    <dbReference type="NCBI Taxonomy" id="1678845"/>
    <lineage>
        <taxon>Eukaryota</taxon>
        <taxon>Viridiplantae</taxon>
        <taxon>Streptophyta</taxon>
        <taxon>Embryophyta</taxon>
        <taxon>Tracheophyta</taxon>
        <taxon>Spermatophyta</taxon>
        <taxon>Magnoliopsida</taxon>
        <taxon>Liliopsida</taxon>
        <taxon>Araceae</taxon>
        <taxon>Pothoideae</taxon>
        <taxon>Potheae</taxon>
        <taxon>Anthurium</taxon>
    </lineage>
</organism>
<dbReference type="Pfam" id="PF25019">
    <property type="entry name" value="LRR_R13L1-DRL21"/>
    <property type="match status" value="1"/>
</dbReference>
<keyword evidence="2" id="KW-0433">Leucine-rich repeat</keyword>